<evidence type="ECO:0000256" key="3">
    <source>
        <dbReference type="ARBA" id="ARBA00023295"/>
    </source>
</evidence>
<dbReference type="Pfam" id="PF04616">
    <property type="entry name" value="Glyco_hydro_43"/>
    <property type="match status" value="1"/>
</dbReference>
<dbReference type="InterPro" id="IPR023296">
    <property type="entry name" value="Glyco_hydro_beta-prop_sf"/>
</dbReference>
<dbReference type="SUPFAM" id="SSF49899">
    <property type="entry name" value="Concanavalin A-like lectins/glucanases"/>
    <property type="match status" value="1"/>
</dbReference>
<dbReference type="PANTHER" id="PTHR42812:SF12">
    <property type="entry name" value="BETA-XYLOSIDASE-RELATED"/>
    <property type="match status" value="1"/>
</dbReference>
<dbReference type="AlphaFoldDB" id="A0A839JYL4"/>
<dbReference type="Gene3D" id="2.115.10.20">
    <property type="entry name" value="Glycosyl hydrolase domain, family 43"/>
    <property type="match status" value="1"/>
</dbReference>
<name>A0A839JYL4_9FIRM</name>
<dbReference type="EMBL" id="JACEGA010000001">
    <property type="protein sequence ID" value="MBB2182454.1"/>
    <property type="molecule type" value="Genomic_DNA"/>
</dbReference>
<dbReference type="GO" id="GO:0005975">
    <property type="term" value="P:carbohydrate metabolic process"/>
    <property type="evidence" value="ECO:0007669"/>
    <property type="project" value="InterPro"/>
</dbReference>
<dbReference type="Gene3D" id="2.60.120.200">
    <property type="match status" value="1"/>
</dbReference>
<dbReference type="SUPFAM" id="SSF75005">
    <property type="entry name" value="Arabinanase/levansucrase/invertase"/>
    <property type="match status" value="1"/>
</dbReference>
<keyword evidence="2 6" id="KW-0378">Hydrolase</keyword>
<protein>
    <submittedName>
        <fullName evidence="8">Glycosyl hydrolase 43 family protein</fullName>
    </submittedName>
</protein>
<proteinExistence type="inferred from homology"/>
<evidence type="ECO:0000256" key="4">
    <source>
        <dbReference type="PIRSR" id="PIRSR606710-1"/>
    </source>
</evidence>
<keyword evidence="9" id="KW-1185">Reference proteome</keyword>
<evidence type="ECO:0000256" key="5">
    <source>
        <dbReference type="PIRSR" id="PIRSR606710-2"/>
    </source>
</evidence>
<feature type="active site" description="Proton acceptor" evidence="4">
    <location>
        <position position="12"/>
    </location>
</feature>
<evidence type="ECO:0000259" key="7">
    <source>
        <dbReference type="Pfam" id="PF17851"/>
    </source>
</evidence>
<evidence type="ECO:0000256" key="6">
    <source>
        <dbReference type="RuleBase" id="RU361187"/>
    </source>
</evidence>
<comment type="caution">
    <text evidence="8">The sequence shown here is derived from an EMBL/GenBank/DDBJ whole genome shotgun (WGS) entry which is preliminary data.</text>
</comment>
<dbReference type="InterPro" id="IPR006710">
    <property type="entry name" value="Glyco_hydro_43"/>
</dbReference>
<comment type="similarity">
    <text evidence="1 6">Belongs to the glycosyl hydrolase 43 family.</text>
</comment>
<reference evidence="8 9" key="1">
    <citation type="submission" date="2020-07" db="EMBL/GenBank/DDBJ databases">
        <title>Characterization and genome sequencing of isolate MD1, a novel member within the family Lachnospiraceae.</title>
        <authorList>
            <person name="Rettenmaier R."/>
            <person name="Di Bello L."/>
            <person name="Zinser C."/>
            <person name="Scheitz K."/>
            <person name="Liebl W."/>
            <person name="Zverlov V."/>
        </authorList>
    </citation>
    <scope>NUCLEOTIDE SEQUENCE [LARGE SCALE GENOMIC DNA]</scope>
    <source>
        <strain evidence="8 9">MD1</strain>
    </source>
</reference>
<evidence type="ECO:0000313" key="8">
    <source>
        <dbReference type="EMBL" id="MBB2182454.1"/>
    </source>
</evidence>
<feature type="domain" description="Beta-xylosidase C-terminal Concanavalin A-like" evidence="7">
    <location>
        <begin position="315"/>
        <end position="512"/>
    </location>
</feature>
<dbReference type="GO" id="GO:0004553">
    <property type="term" value="F:hydrolase activity, hydrolyzing O-glycosyl compounds"/>
    <property type="evidence" value="ECO:0007669"/>
    <property type="project" value="InterPro"/>
</dbReference>
<evidence type="ECO:0000256" key="1">
    <source>
        <dbReference type="ARBA" id="ARBA00009865"/>
    </source>
</evidence>
<dbReference type="Proteomes" id="UP000574276">
    <property type="component" value="Unassembled WGS sequence"/>
</dbReference>
<dbReference type="InterPro" id="IPR013320">
    <property type="entry name" value="ConA-like_dom_sf"/>
</dbReference>
<keyword evidence="3 6" id="KW-0326">Glycosidase</keyword>
<feature type="active site" description="Proton donor" evidence="4">
    <location>
        <position position="175"/>
    </location>
</feature>
<dbReference type="CDD" id="cd09001">
    <property type="entry name" value="GH43_FsAxh1-like"/>
    <property type="match status" value="1"/>
</dbReference>
<dbReference type="Pfam" id="PF17851">
    <property type="entry name" value="GH43_C2"/>
    <property type="match status" value="1"/>
</dbReference>
<dbReference type="RefSeq" id="WP_228352175.1">
    <property type="nucleotide sequence ID" value="NZ_JACEGA010000001.1"/>
</dbReference>
<dbReference type="InterPro" id="IPR051795">
    <property type="entry name" value="Glycosyl_Hydrlase_43"/>
</dbReference>
<evidence type="ECO:0000256" key="2">
    <source>
        <dbReference type="ARBA" id="ARBA00022801"/>
    </source>
</evidence>
<dbReference type="InterPro" id="IPR041542">
    <property type="entry name" value="GH43_C2"/>
</dbReference>
<organism evidence="8 9">
    <name type="scientific">Variimorphobacter saccharofermentans</name>
    <dbReference type="NCBI Taxonomy" id="2755051"/>
    <lineage>
        <taxon>Bacteria</taxon>
        <taxon>Bacillati</taxon>
        <taxon>Bacillota</taxon>
        <taxon>Clostridia</taxon>
        <taxon>Lachnospirales</taxon>
        <taxon>Lachnospiraceae</taxon>
        <taxon>Variimorphobacter</taxon>
    </lineage>
</organism>
<gene>
    <name evidence="8" type="ORF">H0486_06140</name>
</gene>
<sequence length="514" mass="58898">MKNPIIWSDFPDPDVIRVEDTYYMISTTMHFMPGGVIMRSYDLVHWEIVSYVFDKLDSTPEQKLEGKHGIYGKGMWAASLRYHKGMYYVVFVANDTGKTYLYQSEDIMGPWRKQNIEGFYHDCSILFDDDDRVYIVYGNTQIHLTELKSDLTGPKPGGLNRIIITDNNDVDLGYEGSHLYKINGKYYIFMIHWLSTGSKRRTESCYVSDSLEGEFIGKDVVDDDMNYHNSGVAQGGIVDTPDGEWYAMLFQDHGAVGRIPVLIPVHWEDDFPVFGENGKVPIEVDVRSSRPNYEYEPLMSSDDFHYIPDKEGRVSLKKVWQWNHEPIHQLWSVTERPGAYRIYSGKLSSNVQLAQNTLTQRMFGPECEAMVTVDGSALRDGDFAGICALQGCYGWIALTKENGAYYLVMRAKELDPADGIWGNPEGDQNPGVEFGRVPLDTNRIRLKLRANFVDNIDEVNFYYEKDGEWLKLGITHKLYFRLDHFVGCRVGLFLFSTNETGGMAEFEDFAYNII</sequence>
<evidence type="ECO:0000313" key="9">
    <source>
        <dbReference type="Proteomes" id="UP000574276"/>
    </source>
</evidence>
<dbReference type="PANTHER" id="PTHR42812">
    <property type="entry name" value="BETA-XYLOSIDASE"/>
    <property type="match status" value="1"/>
</dbReference>
<feature type="site" description="Important for catalytic activity, responsible for pKa modulation of the active site Glu and correct orientation of both the proton donor and substrate" evidence="5">
    <location>
        <position position="122"/>
    </location>
</feature>
<accession>A0A839JYL4</accession>